<keyword evidence="1" id="KW-0408">Iron</keyword>
<dbReference type="GO" id="GO:0046872">
    <property type="term" value="F:metal ion binding"/>
    <property type="evidence" value="ECO:0007669"/>
    <property type="project" value="UniProtKB-KW"/>
</dbReference>
<feature type="domain" description="Fe2OG dioxygenase" evidence="2">
    <location>
        <begin position="289"/>
        <end position="392"/>
    </location>
</feature>
<accession>A0A197KDW5</accession>
<evidence type="ECO:0000259" key="2">
    <source>
        <dbReference type="PROSITE" id="PS51471"/>
    </source>
</evidence>
<dbReference type="SUPFAM" id="SSF51197">
    <property type="entry name" value="Clavaminate synthase-like"/>
    <property type="match status" value="1"/>
</dbReference>
<keyword evidence="4" id="KW-1185">Reference proteome</keyword>
<keyword evidence="1" id="KW-0479">Metal-binding</keyword>
<dbReference type="InterPro" id="IPR050231">
    <property type="entry name" value="Iron_ascorbate_oxido_reductase"/>
</dbReference>
<dbReference type="AlphaFoldDB" id="A0A197KDW5"/>
<dbReference type="EMBL" id="KV442013">
    <property type="protein sequence ID" value="OAQ35695.1"/>
    <property type="molecule type" value="Genomic_DNA"/>
</dbReference>
<name>A0A197KDW5_9FUNG</name>
<dbReference type="OrthoDB" id="288590at2759"/>
<dbReference type="InterPro" id="IPR005123">
    <property type="entry name" value="Oxoglu/Fe-dep_dioxygenase_dom"/>
</dbReference>
<organism evidence="3 4">
    <name type="scientific">Linnemannia elongata AG-77</name>
    <dbReference type="NCBI Taxonomy" id="1314771"/>
    <lineage>
        <taxon>Eukaryota</taxon>
        <taxon>Fungi</taxon>
        <taxon>Fungi incertae sedis</taxon>
        <taxon>Mucoromycota</taxon>
        <taxon>Mortierellomycotina</taxon>
        <taxon>Mortierellomycetes</taxon>
        <taxon>Mortierellales</taxon>
        <taxon>Mortierellaceae</taxon>
        <taxon>Linnemannia</taxon>
    </lineage>
</organism>
<dbReference type="Proteomes" id="UP000078512">
    <property type="component" value="Unassembled WGS sequence"/>
</dbReference>
<keyword evidence="1" id="KW-0560">Oxidoreductase</keyword>
<evidence type="ECO:0000256" key="1">
    <source>
        <dbReference type="RuleBase" id="RU003682"/>
    </source>
</evidence>
<dbReference type="InterPro" id="IPR027443">
    <property type="entry name" value="IPNS-like_sf"/>
</dbReference>
<dbReference type="InterPro" id="IPR026992">
    <property type="entry name" value="DIOX_N"/>
</dbReference>
<sequence>MFEIHAPAGIVIPTFVEIPFNSTSSFSSTTTTSASKITTPASSFSSTTTLKAATLSSKTPSTTITTITNATAVTPSITTATVSTTTTNTTTPTYPTTAVATTTTEKVTTKANEKVKVLSLHDFNNPATRPRFLAEMRESLIELGTFYIKDHGITTEMTAGAMKSIQDYFALPLEEKKKMLIGNSRHFRGYKLIGEEFTNNQVDHREQLQFGPEQSALSSFVPTQSPDYQGLQGPNQWPASTLALLPAFQPQVIEFMHQLETLSHRLMEAVALSLGQSAHYFRDLFGANPYYRLKAAKYPSVKNTKAATIGCGAHKDTGFLTVLLQDMVGGLQGQIPATGEWMDTRPVPETFIVTMGEAMERLTGGLYQATVHRVLNNTSGQDRYSIPFFFDPALDTRVPHQIENLDRSTRLDFSNAQTREELPKTDGENFCGLGITTQDNVSLPSTASASSSRQAAVDEEEGWCSGAHVFETVHRCHPEVYARWYTREE</sequence>
<evidence type="ECO:0000313" key="3">
    <source>
        <dbReference type="EMBL" id="OAQ35695.1"/>
    </source>
</evidence>
<gene>
    <name evidence="3" type="ORF">K457DRAFT_86652</name>
</gene>
<dbReference type="Gene3D" id="2.60.120.330">
    <property type="entry name" value="B-lactam Antibiotic, Isopenicillin N Synthase, Chain"/>
    <property type="match status" value="1"/>
</dbReference>
<dbReference type="GO" id="GO:0016491">
    <property type="term" value="F:oxidoreductase activity"/>
    <property type="evidence" value="ECO:0007669"/>
    <property type="project" value="UniProtKB-KW"/>
</dbReference>
<comment type="similarity">
    <text evidence="1">Belongs to the iron/ascorbate-dependent oxidoreductase family.</text>
</comment>
<dbReference type="PROSITE" id="PS51471">
    <property type="entry name" value="FE2OG_OXY"/>
    <property type="match status" value="1"/>
</dbReference>
<dbReference type="Pfam" id="PF14226">
    <property type="entry name" value="DIOX_N"/>
    <property type="match status" value="1"/>
</dbReference>
<dbReference type="PRINTS" id="PR00682">
    <property type="entry name" value="IPNSYNTHASE"/>
</dbReference>
<proteinExistence type="inferred from homology"/>
<dbReference type="InterPro" id="IPR044861">
    <property type="entry name" value="IPNS-like_FE2OG_OXY"/>
</dbReference>
<dbReference type="STRING" id="1314771.A0A197KDW5"/>
<dbReference type="PANTHER" id="PTHR47990">
    <property type="entry name" value="2-OXOGLUTARATE (2OG) AND FE(II)-DEPENDENT OXYGENASE SUPERFAMILY PROTEIN-RELATED"/>
    <property type="match status" value="1"/>
</dbReference>
<evidence type="ECO:0000313" key="4">
    <source>
        <dbReference type="Proteomes" id="UP000078512"/>
    </source>
</evidence>
<dbReference type="Pfam" id="PF03171">
    <property type="entry name" value="2OG-FeII_Oxy"/>
    <property type="match status" value="1"/>
</dbReference>
<protein>
    <submittedName>
        <fullName evidence="3">Clavaminate synthase-like protein</fullName>
    </submittedName>
</protein>
<reference evidence="3 4" key="1">
    <citation type="submission" date="2016-05" db="EMBL/GenBank/DDBJ databases">
        <title>Genome sequencing reveals origins of a unique bacterial endosymbiosis in the earliest lineages of terrestrial Fungi.</title>
        <authorList>
            <consortium name="DOE Joint Genome Institute"/>
            <person name="Uehling J."/>
            <person name="Gryganskyi A."/>
            <person name="Hameed K."/>
            <person name="Tschaplinski T."/>
            <person name="Misztal P."/>
            <person name="Wu S."/>
            <person name="Desiro A."/>
            <person name="Vande Pol N."/>
            <person name="Du Z.-Y."/>
            <person name="Zienkiewicz A."/>
            <person name="Zienkiewicz K."/>
            <person name="Morin E."/>
            <person name="Tisserant E."/>
            <person name="Splivallo R."/>
            <person name="Hainaut M."/>
            <person name="Henrissat B."/>
            <person name="Ohm R."/>
            <person name="Kuo A."/>
            <person name="Yan J."/>
            <person name="Lipzen A."/>
            <person name="Nolan M."/>
            <person name="Labutti K."/>
            <person name="Barry K."/>
            <person name="Goldstein A."/>
            <person name="Labbe J."/>
            <person name="Schadt C."/>
            <person name="Tuskan G."/>
            <person name="Grigoriev I."/>
            <person name="Martin F."/>
            <person name="Vilgalys R."/>
            <person name="Bonito G."/>
        </authorList>
    </citation>
    <scope>NUCLEOTIDE SEQUENCE [LARGE SCALE GENOMIC DNA]</scope>
    <source>
        <strain evidence="3 4">AG-77</strain>
    </source>
</reference>